<dbReference type="PANTHER" id="PTHR37984:SF5">
    <property type="entry name" value="PROTEIN NYNRIN-LIKE"/>
    <property type="match status" value="1"/>
</dbReference>
<dbReference type="SUPFAM" id="SSF56672">
    <property type="entry name" value="DNA/RNA polymerases"/>
    <property type="match status" value="1"/>
</dbReference>
<dbReference type="EMBL" id="JASPKY010000283">
    <property type="protein sequence ID" value="KAK9711245.1"/>
    <property type="molecule type" value="Genomic_DNA"/>
</dbReference>
<dbReference type="GO" id="GO:0071897">
    <property type="term" value="P:DNA biosynthetic process"/>
    <property type="evidence" value="ECO:0007669"/>
    <property type="project" value="UniProtKB-ARBA"/>
</dbReference>
<evidence type="ECO:0000313" key="2">
    <source>
        <dbReference type="Proteomes" id="UP001458880"/>
    </source>
</evidence>
<name>A0AAW1K035_POPJA</name>
<comment type="caution">
    <text evidence="1">The sequence shown here is derived from an EMBL/GenBank/DDBJ whole genome shotgun (WGS) entry which is preliminary data.</text>
</comment>
<organism evidence="1 2">
    <name type="scientific">Popillia japonica</name>
    <name type="common">Japanese beetle</name>
    <dbReference type="NCBI Taxonomy" id="7064"/>
    <lineage>
        <taxon>Eukaryota</taxon>
        <taxon>Metazoa</taxon>
        <taxon>Ecdysozoa</taxon>
        <taxon>Arthropoda</taxon>
        <taxon>Hexapoda</taxon>
        <taxon>Insecta</taxon>
        <taxon>Pterygota</taxon>
        <taxon>Neoptera</taxon>
        <taxon>Endopterygota</taxon>
        <taxon>Coleoptera</taxon>
        <taxon>Polyphaga</taxon>
        <taxon>Scarabaeiformia</taxon>
        <taxon>Scarabaeidae</taxon>
        <taxon>Rutelinae</taxon>
        <taxon>Popillia</taxon>
    </lineage>
</organism>
<evidence type="ECO:0000313" key="1">
    <source>
        <dbReference type="EMBL" id="KAK9711245.1"/>
    </source>
</evidence>
<gene>
    <name evidence="1" type="ORF">QE152_g25570</name>
</gene>
<dbReference type="Gene3D" id="3.10.10.10">
    <property type="entry name" value="HIV Type 1 Reverse Transcriptase, subunit A, domain 1"/>
    <property type="match status" value="1"/>
</dbReference>
<dbReference type="InterPro" id="IPR050951">
    <property type="entry name" value="Retrovirus_Pol_polyprotein"/>
</dbReference>
<keyword evidence="2" id="KW-1185">Reference proteome</keyword>
<proteinExistence type="predicted"/>
<sequence length="124" mass="14147">MSNSEILLIGDVYTDANNDLNIEPTLSLEDRLKVTKIFNEYYVSPTRPIEPTTSFKLTVNVKPDITSFYLPPRRVSYAEKEEVTSIVNNLLNTGVIKPSTSEFASRIVLVKKKNKTRMCVDFRD</sequence>
<dbReference type="PANTHER" id="PTHR37984">
    <property type="entry name" value="PROTEIN CBG26694"/>
    <property type="match status" value="1"/>
</dbReference>
<reference evidence="1 2" key="1">
    <citation type="journal article" date="2024" name="BMC Genomics">
        <title>De novo assembly and annotation of Popillia japonica's genome with initial clues to its potential as an invasive pest.</title>
        <authorList>
            <person name="Cucini C."/>
            <person name="Boschi S."/>
            <person name="Funari R."/>
            <person name="Cardaioli E."/>
            <person name="Iannotti N."/>
            <person name="Marturano G."/>
            <person name="Paoli F."/>
            <person name="Bruttini M."/>
            <person name="Carapelli A."/>
            <person name="Frati F."/>
            <person name="Nardi F."/>
        </authorList>
    </citation>
    <scope>NUCLEOTIDE SEQUENCE [LARGE SCALE GENOMIC DNA]</scope>
    <source>
        <strain evidence="1">DMR45628</strain>
    </source>
</reference>
<dbReference type="Proteomes" id="UP001458880">
    <property type="component" value="Unassembled WGS sequence"/>
</dbReference>
<protein>
    <submittedName>
        <fullName evidence="1">Uncharacterized protein</fullName>
    </submittedName>
</protein>
<dbReference type="AlphaFoldDB" id="A0AAW1K035"/>
<dbReference type="InterPro" id="IPR043502">
    <property type="entry name" value="DNA/RNA_pol_sf"/>
</dbReference>
<accession>A0AAW1K035</accession>